<comment type="caution">
    <text evidence="3">The sequence shown here is derived from an EMBL/GenBank/DDBJ whole genome shotgun (WGS) entry which is preliminary data.</text>
</comment>
<gene>
    <name evidence="3" type="ORF">GCM10011316_16100</name>
</gene>
<reference evidence="3" key="1">
    <citation type="journal article" date="2014" name="Int. J. Syst. Evol. Microbiol.">
        <title>Complete genome sequence of Corynebacterium casei LMG S-19264T (=DSM 44701T), isolated from a smear-ripened cheese.</title>
        <authorList>
            <consortium name="US DOE Joint Genome Institute (JGI-PGF)"/>
            <person name="Walter F."/>
            <person name="Albersmeier A."/>
            <person name="Kalinowski J."/>
            <person name="Ruckert C."/>
        </authorList>
    </citation>
    <scope>NUCLEOTIDE SEQUENCE</scope>
    <source>
        <strain evidence="3">CGMCC 1.12426</strain>
    </source>
</reference>
<accession>A0A916WZB0</accession>
<evidence type="ECO:0000313" key="4">
    <source>
        <dbReference type="Proteomes" id="UP000605148"/>
    </source>
</evidence>
<dbReference type="GO" id="GO:0043190">
    <property type="term" value="C:ATP-binding cassette (ABC) transporter complex"/>
    <property type="evidence" value="ECO:0007669"/>
    <property type="project" value="InterPro"/>
</dbReference>
<evidence type="ECO:0000313" key="3">
    <source>
        <dbReference type="EMBL" id="GGB44895.1"/>
    </source>
</evidence>
<evidence type="ECO:0000259" key="2">
    <source>
        <dbReference type="Pfam" id="PF04069"/>
    </source>
</evidence>
<dbReference type="EMBL" id="BMFA01000004">
    <property type="protein sequence ID" value="GGB44895.1"/>
    <property type="molecule type" value="Genomic_DNA"/>
</dbReference>
<keyword evidence="4" id="KW-1185">Reference proteome</keyword>
<organism evidence="3 4">
    <name type="scientific">Roseibium aquae</name>
    <dbReference type="NCBI Taxonomy" id="1323746"/>
    <lineage>
        <taxon>Bacteria</taxon>
        <taxon>Pseudomonadati</taxon>
        <taxon>Pseudomonadota</taxon>
        <taxon>Alphaproteobacteria</taxon>
        <taxon>Hyphomicrobiales</taxon>
        <taxon>Stappiaceae</taxon>
        <taxon>Roseibium</taxon>
    </lineage>
</organism>
<dbReference type="RefSeq" id="WP_150495668.1">
    <property type="nucleotide sequence ID" value="NZ_BMFA01000004.1"/>
</dbReference>
<feature type="signal peptide" evidence="1">
    <location>
        <begin position="1"/>
        <end position="22"/>
    </location>
</feature>
<proteinExistence type="predicted"/>
<name>A0A916WZB0_9HYPH</name>
<dbReference type="Proteomes" id="UP000605148">
    <property type="component" value="Unassembled WGS sequence"/>
</dbReference>
<feature type="domain" description="ABC-type glycine betaine transport system substrate-binding" evidence="2">
    <location>
        <begin position="27"/>
        <end position="308"/>
    </location>
</feature>
<reference evidence="3" key="2">
    <citation type="submission" date="2020-09" db="EMBL/GenBank/DDBJ databases">
        <authorList>
            <person name="Sun Q."/>
            <person name="Zhou Y."/>
        </authorList>
    </citation>
    <scope>NUCLEOTIDE SEQUENCE</scope>
    <source>
        <strain evidence="3">CGMCC 1.12426</strain>
    </source>
</reference>
<dbReference type="AlphaFoldDB" id="A0A916WZB0"/>
<protein>
    <submittedName>
        <fullName evidence="3">ABC transporter substrate-binding protein</fullName>
    </submittedName>
</protein>
<keyword evidence="1" id="KW-0732">Signal</keyword>
<dbReference type="GO" id="GO:0022857">
    <property type="term" value="F:transmembrane transporter activity"/>
    <property type="evidence" value="ECO:0007669"/>
    <property type="project" value="InterPro"/>
</dbReference>
<sequence>MSRKFCLAVFAGGMIWSGAAVSETCGDITIAEMNWASAGAMAQIDKIILEEGYGCSVELITGDTVPTFTSMVEKSEPDIAPEIWINSVRVPLENAVQEGKLMIGGKVLREGGEQGFWIPSNTAQEHDLKTVDDVLARPDLFPGAEDKTKGAFFTCPTGWDCGPISENLLTAWKAEDKGFEIVPTGSAAGLDGSLARAMERGEGWFGYYWGPTAMLGKYDMTRLDFAVPYDDAEWQRCTSEPGCTDPKKNDWLPGDVYSIVTTGFAEKAGVGLDYVKARSWDNATASKVLAWMEENQANTEDGAYYFLENFEDVWTEWVPAEVAERVKAAI</sequence>
<dbReference type="Pfam" id="PF04069">
    <property type="entry name" value="OpuAC"/>
    <property type="match status" value="1"/>
</dbReference>
<dbReference type="OrthoDB" id="9786266at2"/>
<feature type="chain" id="PRO_5037644956" evidence="1">
    <location>
        <begin position="23"/>
        <end position="330"/>
    </location>
</feature>
<evidence type="ECO:0000256" key="1">
    <source>
        <dbReference type="SAM" id="SignalP"/>
    </source>
</evidence>
<dbReference type="SUPFAM" id="SSF53850">
    <property type="entry name" value="Periplasmic binding protein-like II"/>
    <property type="match status" value="1"/>
</dbReference>
<dbReference type="InterPro" id="IPR007210">
    <property type="entry name" value="ABC_Gly_betaine_transp_sub-bd"/>
</dbReference>
<dbReference type="Gene3D" id="3.40.190.10">
    <property type="entry name" value="Periplasmic binding protein-like II"/>
    <property type="match status" value="1"/>
</dbReference>
<dbReference type="Gene3D" id="3.40.190.100">
    <property type="entry name" value="Glycine betaine-binding periplasmic protein, domain 2"/>
    <property type="match status" value="1"/>
</dbReference>